<evidence type="ECO:0000313" key="4">
    <source>
        <dbReference type="Proteomes" id="UP001219933"/>
    </source>
</evidence>
<feature type="region of interest" description="Disordered" evidence="1">
    <location>
        <begin position="1"/>
        <end position="180"/>
    </location>
</feature>
<feature type="transmembrane region" description="Helical" evidence="2">
    <location>
        <begin position="188"/>
        <end position="211"/>
    </location>
</feature>
<dbReference type="EMBL" id="CP119880">
    <property type="protein sequence ID" value="WFD36175.1"/>
    <property type="molecule type" value="Genomic_DNA"/>
</dbReference>
<feature type="compositionally biased region" description="Low complexity" evidence="1">
    <location>
        <begin position="98"/>
        <end position="175"/>
    </location>
</feature>
<feature type="region of interest" description="Disordered" evidence="1">
    <location>
        <begin position="312"/>
        <end position="358"/>
    </location>
</feature>
<organism evidence="3 4">
    <name type="scientific">Malassezia cuniculi</name>
    <dbReference type="NCBI Taxonomy" id="948313"/>
    <lineage>
        <taxon>Eukaryota</taxon>
        <taxon>Fungi</taxon>
        <taxon>Dikarya</taxon>
        <taxon>Basidiomycota</taxon>
        <taxon>Ustilaginomycotina</taxon>
        <taxon>Malasseziomycetes</taxon>
        <taxon>Malasseziales</taxon>
        <taxon>Malasseziaceae</taxon>
        <taxon>Malassezia</taxon>
    </lineage>
</organism>
<dbReference type="AlphaFoldDB" id="A0AAF0ESX8"/>
<keyword evidence="4" id="KW-1185">Reference proteome</keyword>
<dbReference type="Proteomes" id="UP001219933">
    <property type="component" value="Chromosome 4"/>
</dbReference>
<feature type="compositionally biased region" description="Basic residues" evidence="1">
    <location>
        <begin position="399"/>
        <end position="410"/>
    </location>
</feature>
<evidence type="ECO:0000256" key="2">
    <source>
        <dbReference type="SAM" id="Phobius"/>
    </source>
</evidence>
<feature type="compositionally biased region" description="Low complexity" evidence="1">
    <location>
        <begin position="73"/>
        <end position="84"/>
    </location>
</feature>
<feature type="compositionally biased region" description="Gly residues" evidence="1">
    <location>
        <begin position="85"/>
        <end position="97"/>
    </location>
</feature>
<reference evidence="3" key="1">
    <citation type="submission" date="2023-03" db="EMBL/GenBank/DDBJ databases">
        <title>Mating type loci evolution in Malassezia.</title>
        <authorList>
            <person name="Coelho M.A."/>
        </authorList>
    </citation>
    <scope>NUCLEOTIDE SEQUENCE</scope>
    <source>
        <strain evidence="3">CBS 11721</strain>
    </source>
</reference>
<sequence length="487" mass="51878">MRRRDYNPFSVYTPGQTESVNAKTLTVSSRKSSTHRQTVQNFSFSEGDQNAPPRPATSNWYSEASSYEHSRSRTPGNSPSSSRGNGNGNGNGNGGSSSSGSGSRSRSRSRSGNASSSGSGARGSSSSSDSGSSSSSPTSSAAAAMTSMSTDTPATSALETQTALTSASSSLPTTAVNTASPSKLSTGAIVGIAVGGAVGLIALAVIAWALARWFGKDDDDKDNFGAAPNGYMATQDERPVSMARSAYDYQMPAKDLYNPYSDVQEPIVPGLPPGASYMNELAPGLSQGAGENAAGAGAGAVAGAGAGGAALAQQEYSPNTQTTTTSSGFDTAAAERRERRRQRRKEREERRRISQAAADREAEEIYLATDNAFGARRMRSVETMRLKEETKRSEAQQRHYAKHYASRRSRNTPVRDVYTDSAAGSLPEGSDEMDSSNEKDILEEEDFDYGMYNYNDGDNGDDAAERLHQVHRRNHKQQRPRPPRPEF</sequence>
<keyword evidence="2" id="KW-0812">Transmembrane</keyword>
<evidence type="ECO:0000313" key="3">
    <source>
        <dbReference type="EMBL" id="WFD36175.1"/>
    </source>
</evidence>
<accession>A0AAF0ESX8</accession>
<name>A0AAF0ESX8_9BASI</name>
<feature type="compositionally biased region" description="Basic and acidic residues" evidence="1">
    <location>
        <begin position="386"/>
        <end position="397"/>
    </location>
</feature>
<evidence type="ECO:0000256" key="1">
    <source>
        <dbReference type="SAM" id="MobiDB-lite"/>
    </source>
</evidence>
<feature type="compositionally biased region" description="Acidic residues" evidence="1">
    <location>
        <begin position="429"/>
        <end position="448"/>
    </location>
</feature>
<proteinExistence type="predicted"/>
<feature type="compositionally biased region" description="Polar residues" evidence="1">
    <location>
        <begin position="56"/>
        <end position="65"/>
    </location>
</feature>
<keyword evidence="2" id="KW-0472">Membrane</keyword>
<keyword evidence="2" id="KW-1133">Transmembrane helix</keyword>
<gene>
    <name evidence="3" type="ORF">MCUN1_003052</name>
</gene>
<feature type="compositionally biased region" description="Basic residues" evidence="1">
    <location>
        <begin position="469"/>
        <end position="487"/>
    </location>
</feature>
<feature type="compositionally biased region" description="Polar residues" evidence="1">
    <location>
        <begin position="13"/>
        <end position="48"/>
    </location>
</feature>
<protein>
    <submittedName>
        <fullName evidence="3">Uncharacterized protein</fullName>
    </submittedName>
</protein>
<feature type="region of interest" description="Disordered" evidence="1">
    <location>
        <begin position="386"/>
        <end position="487"/>
    </location>
</feature>